<keyword evidence="11" id="KW-0119">Carbohydrate metabolism</keyword>
<feature type="chain" id="PRO_5035777742" description="pectate lyase" evidence="12">
    <location>
        <begin position="20"/>
        <end position="327"/>
    </location>
</feature>
<keyword evidence="10 11" id="KW-0456">Lyase</keyword>
<evidence type="ECO:0000256" key="10">
    <source>
        <dbReference type="ARBA" id="ARBA00023239"/>
    </source>
</evidence>
<dbReference type="GO" id="GO:0030570">
    <property type="term" value="F:pectate lyase activity"/>
    <property type="evidence" value="ECO:0007669"/>
    <property type="project" value="UniProtKB-EC"/>
</dbReference>
<evidence type="ECO:0000256" key="4">
    <source>
        <dbReference type="ARBA" id="ARBA00010980"/>
    </source>
</evidence>
<comment type="similarity">
    <text evidence="4 11">Belongs to the polysaccharide lyase 1 family.</text>
</comment>
<evidence type="ECO:0000256" key="8">
    <source>
        <dbReference type="ARBA" id="ARBA00022729"/>
    </source>
</evidence>
<evidence type="ECO:0000259" key="13">
    <source>
        <dbReference type="SMART" id="SM00656"/>
    </source>
</evidence>
<evidence type="ECO:0000256" key="2">
    <source>
        <dbReference type="ARBA" id="ARBA00001913"/>
    </source>
</evidence>
<dbReference type="InterPro" id="IPR011050">
    <property type="entry name" value="Pectin_lyase_fold/virulence"/>
</dbReference>
<sequence length="327" mass="33822">MKFSVASAGLMATLALAAATPTSSEVVNIAEIAKRASITDSGTGYASQNGGTTGGAGGTTTTVSTYAQFTAAVAGTAKKVVVVSGAITQTADQAKVGSNTSIIGKNSGAKLTGFGVLVKEATNVIIRNIAIAKVLADNGDAIGVQLSTNVWIDHVDVSSDMTHDKDYYDGLLDFTHAADFVTVSNSYIHDHWKASLVGHSDDNSAEDTGHLRVTYSNNYFNNINSRTPSIRFGTGHIFNNYYNAVADGINTRDGAQVLVESNVFVDSKKPLYSTDSGYAVATDNDFGGASNAALAGTLKTVPYSYTKVANTAVKAAVVGSAGNTLSF</sequence>
<evidence type="ECO:0000256" key="12">
    <source>
        <dbReference type="SAM" id="SignalP"/>
    </source>
</evidence>
<comment type="catalytic activity">
    <reaction evidence="1">
        <text>Eliminative cleavage of (1-&gt;4)-alpha-D-galacturonan to give oligosaccharides with 4-deoxy-alpha-D-galact-4-enuronosyl groups at their non-reducing ends.</text>
        <dbReference type="EC" id="4.2.2.2"/>
    </reaction>
</comment>
<keyword evidence="11" id="KW-0624">Polysaccharide degradation</keyword>
<name>A0A8T9CCG1_9HELO</name>
<dbReference type="InterPro" id="IPR045032">
    <property type="entry name" value="PEL"/>
</dbReference>
<keyword evidence="7" id="KW-0479">Metal-binding</keyword>
<keyword evidence="15" id="KW-1185">Reference proteome</keyword>
<dbReference type="Pfam" id="PF00544">
    <property type="entry name" value="Pectate_lyase_4"/>
    <property type="match status" value="1"/>
</dbReference>
<dbReference type="Proteomes" id="UP000469558">
    <property type="component" value="Unassembled WGS sequence"/>
</dbReference>
<dbReference type="FunFam" id="2.160.20.10:FF:000036">
    <property type="entry name" value="Pectate lyase A"/>
    <property type="match status" value="1"/>
</dbReference>
<dbReference type="PANTHER" id="PTHR31683:SF18">
    <property type="entry name" value="PECTATE LYASE 21-RELATED"/>
    <property type="match status" value="1"/>
</dbReference>
<comment type="subcellular location">
    <subcellularLocation>
        <location evidence="3 11">Secreted</location>
    </subcellularLocation>
</comment>
<organism evidence="14 15">
    <name type="scientific">Lachnellula suecica</name>
    <dbReference type="NCBI Taxonomy" id="602035"/>
    <lineage>
        <taxon>Eukaryota</taxon>
        <taxon>Fungi</taxon>
        <taxon>Dikarya</taxon>
        <taxon>Ascomycota</taxon>
        <taxon>Pezizomycotina</taxon>
        <taxon>Leotiomycetes</taxon>
        <taxon>Helotiales</taxon>
        <taxon>Lachnaceae</taxon>
        <taxon>Lachnellula</taxon>
    </lineage>
</organism>
<comment type="cofactor">
    <cofactor evidence="2">
        <name>Ca(2+)</name>
        <dbReference type="ChEBI" id="CHEBI:29108"/>
    </cofactor>
</comment>
<dbReference type="GO" id="GO:0000272">
    <property type="term" value="P:polysaccharide catabolic process"/>
    <property type="evidence" value="ECO:0007669"/>
    <property type="project" value="UniProtKB-KW"/>
</dbReference>
<evidence type="ECO:0000256" key="6">
    <source>
        <dbReference type="ARBA" id="ARBA00022525"/>
    </source>
</evidence>
<dbReference type="GO" id="GO:0046872">
    <property type="term" value="F:metal ion binding"/>
    <property type="evidence" value="ECO:0007669"/>
    <property type="project" value="UniProtKB-KW"/>
</dbReference>
<gene>
    <name evidence="14" type="primary">plyA_0</name>
    <name evidence="14" type="ORF">LSUE1_G006714</name>
</gene>
<protein>
    <recommendedName>
        <fullName evidence="5">pectate lyase</fullName>
        <ecNumber evidence="5">4.2.2.2</ecNumber>
    </recommendedName>
</protein>
<feature type="signal peptide" evidence="12">
    <location>
        <begin position="1"/>
        <end position="19"/>
    </location>
</feature>
<dbReference type="InterPro" id="IPR002022">
    <property type="entry name" value="Pec_lyase"/>
</dbReference>
<feature type="domain" description="Pectate lyase" evidence="13">
    <location>
        <begin position="56"/>
        <end position="270"/>
    </location>
</feature>
<evidence type="ECO:0000256" key="9">
    <source>
        <dbReference type="ARBA" id="ARBA00022837"/>
    </source>
</evidence>
<dbReference type="GO" id="GO:0005576">
    <property type="term" value="C:extracellular region"/>
    <property type="evidence" value="ECO:0007669"/>
    <property type="project" value="UniProtKB-SubCell"/>
</dbReference>
<evidence type="ECO:0000313" key="14">
    <source>
        <dbReference type="EMBL" id="TVY80603.1"/>
    </source>
</evidence>
<keyword evidence="8 12" id="KW-0732">Signal</keyword>
<evidence type="ECO:0000256" key="11">
    <source>
        <dbReference type="RuleBase" id="RU361173"/>
    </source>
</evidence>
<dbReference type="EC" id="4.2.2.2" evidence="5"/>
<keyword evidence="6 11" id="KW-0964">Secreted</keyword>
<dbReference type="Gene3D" id="2.160.20.10">
    <property type="entry name" value="Single-stranded right-handed beta-helix, Pectin lyase-like"/>
    <property type="match status" value="1"/>
</dbReference>
<evidence type="ECO:0000256" key="1">
    <source>
        <dbReference type="ARBA" id="ARBA00000695"/>
    </source>
</evidence>
<dbReference type="SUPFAM" id="SSF51126">
    <property type="entry name" value="Pectin lyase-like"/>
    <property type="match status" value="1"/>
</dbReference>
<evidence type="ECO:0000256" key="7">
    <source>
        <dbReference type="ARBA" id="ARBA00022723"/>
    </source>
</evidence>
<dbReference type="EMBL" id="QGMK01000650">
    <property type="protein sequence ID" value="TVY80603.1"/>
    <property type="molecule type" value="Genomic_DNA"/>
</dbReference>
<dbReference type="InterPro" id="IPR012334">
    <property type="entry name" value="Pectin_lyas_fold"/>
</dbReference>
<evidence type="ECO:0000313" key="15">
    <source>
        <dbReference type="Proteomes" id="UP000469558"/>
    </source>
</evidence>
<accession>A0A8T9CCG1</accession>
<dbReference type="SMART" id="SM00656">
    <property type="entry name" value="Amb_all"/>
    <property type="match status" value="1"/>
</dbReference>
<keyword evidence="9" id="KW-0106">Calcium</keyword>
<evidence type="ECO:0000256" key="3">
    <source>
        <dbReference type="ARBA" id="ARBA00004613"/>
    </source>
</evidence>
<evidence type="ECO:0000256" key="5">
    <source>
        <dbReference type="ARBA" id="ARBA00012272"/>
    </source>
</evidence>
<reference evidence="14 15" key="1">
    <citation type="submission" date="2018-05" db="EMBL/GenBank/DDBJ databases">
        <title>Genome sequencing and assembly of the regulated plant pathogen Lachnellula willkommii and related sister species for the development of diagnostic species identification markers.</title>
        <authorList>
            <person name="Giroux E."/>
            <person name="Bilodeau G."/>
        </authorList>
    </citation>
    <scope>NUCLEOTIDE SEQUENCE [LARGE SCALE GENOMIC DNA]</scope>
    <source>
        <strain evidence="14 15">CBS 268.59</strain>
    </source>
</reference>
<dbReference type="AlphaFoldDB" id="A0A8T9CCG1"/>
<dbReference type="PANTHER" id="PTHR31683">
    <property type="entry name" value="PECTATE LYASE 18-RELATED"/>
    <property type="match status" value="1"/>
</dbReference>
<dbReference type="OrthoDB" id="1637350at2759"/>
<proteinExistence type="inferred from homology"/>
<comment type="caution">
    <text evidence="14">The sequence shown here is derived from an EMBL/GenBank/DDBJ whole genome shotgun (WGS) entry which is preliminary data.</text>
</comment>